<dbReference type="Pfam" id="PF22521">
    <property type="entry name" value="HypF_C_2"/>
    <property type="match status" value="1"/>
</dbReference>
<evidence type="ECO:0000256" key="1">
    <source>
        <dbReference type="ARBA" id="ARBA00008097"/>
    </source>
</evidence>
<dbReference type="PANTHER" id="PTHR42959:SF1">
    <property type="entry name" value="CARBAMOYLTRANSFERASE HYPF"/>
    <property type="match status" value="1"/>
</dbReference>
<evidence type="ECO:0000259" key="2">
    <source>
        <dbReference type="Pfam" id="PF17788"/>
    </source>
</evidence>
<dbReference type="AlphaFoldDB" id="A0A2M7DMA7"/>
<protein>
    <submittedName>
        <fullName evidence="4">Uncharacterized protein</fullName>
    </submittedName>
</protein>
<gene>
    <name evidence="4" type="ORF">COS18_03695</name>
</gene>
<reference evidence="5" key="1">
    <citation type="submission" date="2017-09" db="EMBL/GenBank/DDBJ databases">
        <title>Depth-based differentiation of microbial function through sediment-hosted aquifers and enrichment of novel symbionts in the deep terrestrial subsurface.</title>
        <authorList>
            <person name="Probst A.J."/>
            <person name="Ladd B."/>
            <person name="Jarett J.K."/>
            <person name="Geller-Mcgrath D.E."/>
            <person name="Sieber C.M.K."/>
            <person name="Emerson J.B."/>
            <person name="Anantharaman K."/>
            <person name="Thomas B.C."/>
            <person name="Malmstrom R."/>
            <person name="Stieglmeier M."/>
            <person name="Klingl A."/>
            <person name="Woyke T."/>
            <person name="Ryan C.M."/>
            <person name="Banfield J.F."/>
        </authorList>
    </citation>
    <scope>NUCLEOTIDE SEQUENCE [LARGE SCALE GENOMIC DNA]</scope>
</reference>
<accession>A0A2M7DMA7</accession>
<organism evidence="4 5">
    <name type="scientific">Candidatus Falkowbacteria bacterium CG02_land_8_20_14_3_00_36_14</name>
    <dbReference type="NCBI Taxonomy" id="1974560"/>
    <lineage>
        <taxon>Bacteria</taxon>
        <taxon>Candidatus Falkowiibacteriota</taxon>
    </lineage>
</organism>
<dbReference type="InterPro" id="IPR041440">
    <property type="entry name" value="HypF_C"/>
</dbReference>
<dbReference type="Proteomes" id="UP000228896">
    <property type="component" value="Unassembled WGS sequence"/>
</dbReference>
<evidence type="ECO:0000259" key="3">
    <source>
        <dbReference type="Pfam" id="PF22521"/>
    </source>
</evidence>
<feature type="domain" description="HypF Kae1-like" evidence="2">
    <location>
        <begin position="10"/>
        <end position="110"/>
    </location>
</feature>
<name>A0A2M7DMA7_9BACT</name>
<comment type="caution">
    <text evidence="4">The sequence shown here is derived from an EMBL/GenBank/DDBJ whole genome shotgun (WGS) entry which is preliminary data.</text>
</comment>
<dbReference type="GO" id="GO:0016743">
    <property type="term" value="F:carboxyl- or carbamoyltransferase activity"/>
    <property type="evidence" value="ECO:0007669"/>
    <property type="project" value="TreeGrafter"/>
</dbReference>
<evidence type="ECO:0000313" key="4">
    <source>
        <dbReference type="EMBL" id="PIV50913.1"/>
    </source>
</evidence>
<dbReference type="InterPro" id="IPR051060">
    <property type="entry name" value="Carbamoyltrans_HypF-like"/>
</dbReference>
<dbReference type="Gene3D" id="3.30.420.360">
    <property type="match status" value="1"/>
</dbReference>
<sequence>MNTYQIPIKNKKTILALGAESAGNFSVYENRNISHSQDFNNLIIDTNFNQYKKELNKFLAENKIKPDIILVDLHPLYRTTALGEELSKKYKAKQIKIQHHLAHIFSSVGEKIIQNSKFKIQNSIGIALDGTGYGLDGKIWGGEIFQLSINNYQLTTNRIGHLDNQIMISGDLAVKEPARMLLAILNKFLGKKEVFKYINKYYTKNEFEVLYNQLQNNFNCQETSSTGRILDAVSILLGFCTNKRSYKHEPIDLLEQNSTFPYKNIKPKIIKTYSQESGIIIYELSTTFLFAYLIKYLQKNINLSAEKAGRLAATAQYYITKGLYEIIKMQNAKCKMQIFLSGGISNNKIISSYLEQKGAFANKKIPRGDAGLSFGQIIHQLFAS</sequence>
<dbReference type="InterPro" id="IPR055128">
    <property type="entry name" value="HypF_C_2"/>
</dbReference>
<dbReference type="EMBL" id="PETS01000097">
    <property type="protein sequence ID" value="PIV50913.1"/>
    <property type="molecule type" value="Genomic_DNA"/>
</dbReference>
<evidence type="ECO:0000313" key="5">
    <source>
        <dbReference type="Proteomes" id="UP000228896"/>
    </source>
</evidence>
<dbReference type="Gene3D" id="3.30.420.40">
    <property type="match status" value="1"/>
</dbReference>
<comment type="similarity">
    <text evidence="1">Belongs to the carbamoyltransferase HypF family.</text>
</comment>
<dbReference type="Pfam" id="PF17788">
    <property type="entry name" value="HypF_C"/>
    <property type="match status" value="1"/>
</dbReference>
<proteinExistence type="inferred from homology"/>
<dbReference type="GO" id="GO:0051604">
    <property type="term" value="P:protein maturation"/>
    <property type="evidence" value="ECO:0007669"/>
    <property type="project" value="TreeGrafter"/>
</dbReference>
<dbReference type="GO" id="GO:0008270">
    <property type="term" value="F:zinc ion binding"/>
    <property type="evidence" value="ECO:0007669"/>
    <property type="project" value="TreeGrafter"/>
</dbReference>
<dbReference type="PANTHER" id="PTHR42959">
    <property type="entry name" value="CARBAMOYLTRANSFERASE"/>
    <property type="match status" value="1"/>
</dbReference>
<feature type="domain" description="Carbamoyltransferase Kae1-like" evidence="3">
    <location>
        <begin position="125"/>
        <end position="376"/>
    </location>
</feature>